<name>A0A1I2DR15_9BACT</name>
<gene>
    <name evidence="2" type="ORF">SAMN02745121_05696</name>
</gene>
<evidence type="ECO:0000256" key="1">
    <source>
        <dbReference type="SAM" id="MobiDB-lite"/>
    </source>
</evidence>
<dbReference type="Proteomes" id="UP000199400">
    <property type="component" value="Unassembled WGS sequence"/>
</dbReference>
<feature type="region of interest" description="Disordered" evidence="1">
    <location>
        <begin position="35"/>
        <end position="56"/>
    </location>
</feature>
<keyword evidence="3" id="KW-1185">Reference proteome</keyword>
<protein>
    <submittedName>
        <fullName evidence="2">Uncharacterized protein</fullName>
    </submittedName>
</protein>
<feature type="compositionally biased region" description="Polar residues" evidence="1">
    <location>
        <begin position="47"/>
        <end position="56"/>
    </location>
</feature>
<dbReference type="RefSeq" id="WP_170135604.1">
    <property type="nucleotide sequence ID" value="NZ_FOMX01000020.1"/>
</dbReference>
<organism evidence="2 3">
    <name type="scientific">Nannocystis exedens</name>
    <dbReference type="NCBI Taxonomy" id="54"/>
    <lineage>
        <taxon>Bacteria</taxon>
        <taxon>Pseudomonadati</taxon>
        <taxon>Myxococcota</taxon>
        <taxon>Polyangia</taxon>
        <taxon>Nannocystales</taxon>
        <taxon>Nannocystaceae</taxon>
        <taxon>Nannocystis</taxon>
    </lineage>
</organism>
<sequence>MLEAESLRVDGLVVELDVAFAIRAGCDTRPALVRGPRQRLTVAPRDSTGTPRKQRA</sequence>
<dbReference type="EMBL" id="FOMX01000020">
    <property type="protein sequence ID" value="SFE82927.1"/>
    <property type="molecule type" value="Genomic_DNA"/>
</dbReference>
<proteinExistence type="predicted"/>
<dbReference type="AlphaFoldDB" id="A0A1I2DR15"/>
<evidence type="ECO:0000313" key="2">
    <source>
        <dbReference type="EMBL" id="SFE82927.1"/>
    </source>
</evidence>
<accession>A0A1I2DR15</accession>
<evidence type="ECO:0000313" key="3">
    <source>
        <dbReference type="Proteomes" id="UP000199400"/>
    </source>
</evidence>
<reference evidence="3" key="1">
    <citation type="submission" date="2016-10" db="EMBL/GenBank/DDBJ databases">
        <authorList>
            <person name="Varghese N."/>
            <person name="Submissions S."/>
        </authorList>
    </citation>
    <scope>NUCLEOTIDE SEQUENCE [LARGE SCALE GENOMIC DNA]</scope>
    <source>
        <strain evidence="3">ATCC 25963</strain>
    </source>
</reference>